<evidence type="ECO:0000313" key="3">
    <source>
        <dbReference type="EMBL" id="BBP42512.1"/>
    </source>
</evidence>
<dbReference type="PANTHER" id="PTHR11851">
    <property type="entry name" value="METALLOPROTEASE"/>
    <property type="match status" value="1"/>
</dbReference>
<dbReference type="Pfam" id="PF00675">
    <property type="entry name" value="Peptidase_M16"/>
    <property type="match status" value="1"/>
</dbReference>
<protein>
    <submittedName>
        <fullName evidence="3">Peptidase M16</fullName>
    </submittedName>
</protein>
<sequence>MNSFKILFSAIVKQSVLGVGLMALSVSVWADVNIQSWQTSNGAKVMFVASPELPMLDIQVSFDAGSARDGAQFGLANMTMGLLGTATTKHTEDEISAAFNDLGAQIGGSANRDMAQLSLKTLTRPSIMQPALAMFQEVLHQPVFSEEILTREKSRLTQALKQKTTKPQTIASEAMMENLYGNHPYAHPTEGTLETIAPITTQDLQAFYQRYFVAKNTVIAMVGNVTPQQAKDIAESLSKGLKAGEKPAPLPKPSSFKAMDINIKFDSSQTYYSLSHLGVERGNPDYYALFLGNHLLGGSGFGSLLMENVREKRGLVYSVYSYLAPMKVAGPFLIGLSTKNASAYEADAVVKETLKGFLKDFDESHLQAIKDNLIGGFPLRVDSNGKLIGYLSMIGFYNLPLDYLEDFPKQMAALTKAQVLTAWQKLLEDQQMLRVMVGNPTPK</sequence>
<dbReference type="PANTHER" id="PTHR11851:SF224">
    <property type="entry name" value="PROCESSING PROTEASE"/>
    <property type="match status" value="1"/>
</dbReference>
<dbReference type="InterPro" id="IPR050361">
    <property type="entry name" value="MPP/UQCRC_Complex"/>
</dbReference>
<proteinExistence type="predicted"/>
<name>A0A6F8PK86_9GAMM</name>
<gene>
    <name evidence="3" type="ORF">THMIRHAT_02580</name>
</gene>
<feature type="domain" description="Peptidase M16 N-terminal" evidence="1">
    <location>
        <begin position="52"/>
        <end position="192"/>
    </location>
</feature>
<feature type="domain" description="Peptidase M16 C-terminal" evidence="2">
    <location>
        <begin position="199"/>
        <end position="373"/>
    </location>
</feature>
<dbReference type="Pfam" id="PF05193">
    <property type="entry name" value="Peptidase_M16_C"/>
    <property type="match status" value="1"/>
</dbReference>
<dbReference type="RefSeq" id="WP_173290006.1">
    <property type="nucleotide sequence ID" value="NZ_AP021888.1"/>
</dbReference>
<dbReference type="InterPro" id="IPR007863">
    <property type="entry name" value="Peptidase_M16_C"/>
</dbReference>
<dbReference type="InterPro" id="IPR011765">
    <property type="entry name" value="Pept_M16_N"/>
</dbReference>
<organism evidence="3 4">
    <name type="scientific">Thiosulfativibrio zosterae</name>
    <dbReference type="NCBI Taxonomy" id="2675053"/>
    <lineage>
        <taxon>Bacteria</taxon>
        <taxon>Pseudomonadati</taxon>
        <taxon>Pseudomonadota</taxon>
        <taxon>Gammaproteobacteria</taxon>
        <taxon>Thiotrichales</taxon>
        <taxon>Piscirickettsiaceae</taxon>
        <taxon>Thiosulfativibrio</taxon>
    </lineage>
</organism>
<dbReference type="KEGG" id="tzo:THMIRHAT_02580"/>
<dbReference type="InterPro" id="IPR011249">
    <property type="entry name" value="Metalloenz_LuxS/M16"/>
</dbReference>
<accession>A0A6F8PK86</accession>
<dbReference type="SUPFAM" id="SSF63411">
    <property type="entry name" value="LuxS/MPP-like metallohydrolase"/>
    <property type="match status" value="2"/>
</dbReference>
<keyword evidence="4" id="KW-1185">Reference proteome</keyword>
<dbReference type="Gene3D" id="3.30.830.10">
    <property type="entry name" value="Metalloenzyme, LuxS/M16 peptidase-like"/>
    <property type="match status" value="2"/>
</dbReference>
<dbReference type="Proteomes" id="UP000501466">
    <property type="component" value="Chromosome"/>
</dbReference>
<evidence type="ECO:0000259" key="1">
    <source>
        <dbReference type="Pfam" id="PF00675"/>
    </source>
</evidence>
<evidence type="ECO:0000313" key="4">
    <source>
        <dbReference type="Proteomes" id="UP000501466"/>
    </source>
</evidence>
<reference evidence="4" key="1">
    <citation type="submission" date="2019-11" db="EMBL/GenBank/DDBJ databases">
        <title>Isolation and characterization of two novel species in the genus Thiomicrorhabdus.</title>
        <authorList>
            <person name="Mochizuki J."/>
            <person name="Kojima H."/>
            <person name="Fukui M."/>
        </authorList>
    </citation>
    <scope>NUCLEOTIDE SEQUENCE [LARGE SCALE GENOMIC DNA]</scope>
    <source>
        <strain evidence="4">AkT22</strain>
    </source>
</reference>
<evidence type="ECO:0000259" key="2">
    <source>
        <dbReference type="Pfam" id="PF05193"/>
    </source>
</evidence>
<dbReference type="EMBL" id="AP021888">
    <property type="protein sequence ID" value="BBP42512.1"/>
    <property type="molecule type" value="Genomic_DNA"/>
</dbReference>
<dbReference type="AlphaFoldDB" id="A0A6F8PK86"/>
<dbReference type="GO" id="GO:0046872">
    <property type="term" value="F:metal ion binding"/>
    <property type="evidence" value="ECO:0007669"/>
    <property type="project" value="InterPro"/>
</dbReference>